<evidence type="ECO:0000259" key="11">
    <source>
        <dbReference type="Pfam" id="PF08492"/>
    </source>
</evidence>
<comment type="similarity">
    <text evidence="3">Belongs to the SRP72 family.</text>
</comment>
<dbReference type="InterPro" id="IPR031545">
    <property type="entry name" value="SRP72_TPR-like"/>
</dbReference>
<dbReference type="GO" id="GO:0006614">
    <property type="term" value="P:SRP-dependent cotranslational protein targeting to membrane"/>
    <property type="evidence" value="ECO:0007669"/>
    <property type="project" value="InterPro"/>
</dbReference>
<dbReference type="InterPro" id="IPR011990">
    <property type="entry name" value="TPR-like_helical_dom_sf"/>
</dbReference>
<evidence type="ECO:0000256" key="9">
    <source>
        <dbReference type="SAM" id="Coils"/>
    </source>
</evidence>
<evidence type="ECO:0000256" key="4">
    <source>
        <dbReference type="ARBA" id="ARBA00018350"/>
    </source>
</evidence>
<dbReference type="STRING" id="1116229.S3DKX9"/>
<dbReference type="EMBL" id="KE145359">
    <property type="protein sequence ID" value="EPE32711.1"/>
    <property type="molecule type" value="Genomic_DNA"/>
</dbReference>
<gene>
    <name evidence="12" type="ORF">GLAREA_07845</name>
</gene>
<dbReference type="FunFam" id="1.25.40.10:FF:000512">
    <property type="entry name" value="Signal recognition particle subunit SRP72"/>
    <property type="match status" value="1"/>
</dbReference>
<evidence type="ECO:0000256" key="3">
    <source>
        <dbReference type="ARBA" id="ARBA00007676"/>
    </source>
</evidence>
<keyword evidence="9" id="KW-0175">Coiled coil</keyword>
<comment type="subcellular location">
    <subcellularLocation>
        <location evidence="2">Cytoplasm</location>
    </subcellularLocation>
    <subcellularLocation>
        <location evidence="1">Endoplasmic reticulum</location>
    </subcellularLocation>
</comment>
<sequence length="750" mass="81639">MSENGRHFVVGCHWKQNSSTAARNKRVHGRLDPCVWLDGLEATAPLPTDGIPRPSRVPLHDIFPPRTSICVFSSTPPLRKANPGSIASNNLVPCLCQFRIMASTLTSLLKAASITDHEEVLKAANAVLKSSKNNLDALHTRIVALLNLDRYHDALRAFDDGGDKLVERCRLEKAYAHYRVGQFSEAQELGASGRSRGLAHVAAQTAYKAERFEDAARIYEELSASEGPIEGEENDLRINGAATDAQLQWQGHGDKVEESRKKPSREDLEAFETSYNAACGCVARGDLNSASVLLKRARDLCEALEDMSDEAKQEEVLPIMVQQAYVFTKLGKIEEAKAIQKMINIAEVPEPPTKVIATVNSLASSKTENPFMAERTLASVPTLKPTEKHFEHQESILQRDRYAIDLQLLKYSGVAYSTASIIAKSPSPTISPYVSSLGAINAAANAKCEAGKAGLKQILPLLEKRPNDVGLILVIIQLYILTNNPSQATTLLEAFFKRLEESQNSADQDVRFAPGLVGLVVSLYRSTGRKGPIKKELGKAASYWRRKENSSPALLRAAGTSLLESSNPEDLEAAGEIFSSLRAKDPNDRAAVAGFVASYATTDLDKAASDLEKLTPVSRLISGVDAASLEDEGVPTLPLASSQVASKKRQADSAEKEKEKPAKTRKISKSKMPKEFVEGKQMDPERWLPLRDRSSYRPKGKKGKKKAADLTQGGVVKEEPESLELAGGAGTVKVEKSVPGKSKNKKKGKK</sequence>
<evidence type="ECO:0000256" key="7">
    <source>
        <dbReference type="ARBA" id="ARBA00023135"/>
    </source>
</evidence>
<protein>
    <recommendedName>
        <fullName evidence="4">Signal recognition particle subunit SRP72</fullName>
    </recommendedName>
</protein>
<dbReference type="Pfam" id="PF08492">
    <property type="entry name" value="SRP72"/>
    <property type="match status" value="1"/>
</dbReference>
<evidence type="ECO:0000313" key="12">
    <source>
        <dbReference type="EMBL" id="EPE32711.1"/>
    </source>
</evidence>
<evidence type="ECO:0000256" key="1">
    <source>
        <dbReference type="ARBA" id="ARBA00004240"/>
    </source>
</evidence>
<evidence type="ECO:0000256" key="2">
    <source>
        <dbReference type="ARBA" id="ARBA00004496"/>
    </source>
</evidence>
<dbReference type="Gene3D" id="1.25.40.10">
    <property type="entry name" value="Tetratricopeptide repeat domain"/>
    <property type="match status" value="1"/>
</dbReference>
<dbReference type="InterPro" id="IPR026270">
    <property type="entry name" value="SRP72"/>
</dbReference>
<dbReference type="GO" id="GO:0043022">
    <property type="term" value="F:ribosome binding"/>
    <property type="evidence" value="ECO:0007669"/>
    <property type="project" value="TreeGrafter"/>
</dbReference>
<feature type="compositionally biased region" description="Basic residues" evidence="10">
    <location>
        <begin position="696"/>
        <end position="705"/>
    </location>
</feature>
<dbReference type="Pfam" id="PF17004">
    <property type="entry name" value="SRP_TPR_like"/>
    <property type="match status" value="1"/>
</dbReference>
<accession>S3DKX9</accession>
<keyword evidence="6" id="KW-0256">Endoplasmic reticulum</keyword>
<dbReference type="OrthoDB" id="5421607at2759"/>
<feature type="coiled-coil region" evidence="9">
    <location>
        <begin position="287"/>
        <end position="314"/>
    </location>
</feature>
<proteinExistence type="inferred from homology"/>
<feature type="compositionally biased region" description="Basic and acidic residues" evidence="10">
    <location>
        <begin position="672"/>
        <end position="695"/>
    </location>
</feature>
<organism evidence="12 13">
    <name type="scientific">Glarea lozoyensis (strain ATCC 20868 / MF5171)</name>
    <dbReference type="NCBI Taxonomy" id="1116229"/>
    <lineage>
        <taxon>Eukaryota</taxon>
        <taxon>Fungi</taxon>
        <taxon>Dikarya</taxon>
        <taxon>Ascomycota</taxon>
        <taxon>Pezizomycotina</taxon>
        <taxon>Leotiomycetes</taxon>
        <taxon>Helotiales</taxon>
        <taxon>Helotiaceae</taxon>
        <taxon>Glarea</taxon>
    </lineage>
</organism>
<dbReference type="KEGG" id="glz:GLAREA_07845"/>
<dbReference type="InterPro" id="IPR013699">
    <property type="entry name" value="Signal_recog_part_SRP72_RNA-bd"/>
</dbReference>
<evidence type="ECO:0000313" key="13">
    <source>
        <dbReference type="Proteomes" id="UP000016922"/>
    </source>
</evidence>
<dbReference type="GeneID" id="19466897"/>
<dbReference type="PANTHER" id="PTHR14094">
    <property type="entry name" value="SIGNAL RECOGNITION PARTICLE 72"/>
    <property type="match status" value="1"/>
</dbReference>
<dbReference type="SUPFAM" id="SSF48452">
    <property type="entry name" value="TPR-like"/>
    <property type="match status" value="1"/>
</dbReference>
<evidence type="ECO:0000256" key="8">
    <source>
        <dbReference type="ARBA" id="ARBA00023274"/>
    </source>
</evidence>
<dbReference type="RefSeq" id="XP_008080723.1">
    <property type="nucleotide sequence ID" value="XM_008082532.1"/>
</dbReference>
<dbReference type="eggNOG" id="KOG2376">
    <property type="taxonomic scope" value="Eukaryota"/>
</dbReference>
<dbReference type="OMA" id="NDMKVLA"/>
<evidence type="ECO:0000256" key="10">
    <source>
        <dbReference type="SAM" id="MobiDB-lite"/>
    </source>
</evidence>
<evidence type="ECO:0000256" key="5">
    <source>
        <dbReference type="ARBA" id="ARBA00022490"/>
    </source>
</evidence>
<dbReference type="PIRSF" id="PIRSF038922">
    <property type="entry name" value="SRP72"/>
    <property type="match status" value="1"/>
</dbReference>
<keyword evidence="5" id="KW-0963">Cytoplasm</keyword>
<feature type="domain" description="Signal recognition particle SRP72 subunit RNA-binding" evidence="11">
    <location>
        <begin position="647"/>
        <end position="698"/>
    </location>
</feature>
<keyword evidence="8" id="KW-0687">Ribonucleoprotein</keyword>
<dbReference type="Proteomes" id="UP000016922">
    <property type="component" value="Unassembled WGS sequence"/>
</dbReference>
<keyword evidence="7" id="KW-0733">Signal recognition particle</keyword>
<feature type="region of interest" description="Disordered" evidence="10">
    <location>
        <begin position="635"/>
        <end position="750"/>
    </location>
</feature>
<dbReference type="AlphaFoldDB" id="S3DKX9"/>
<keyword evidence="13" id="KW-1185">Reference proteome</keyword>
<dbReference type="HOGENOM" id="CLU_013808_3_0_1"/>
<dbReference type="GO" id="GO:0005783">
    <property type="term" value="C:endoplasmic reticulum"/>
    <property type="evidence" value="ECO:0007669"/>
    <property type="project" value="UniProtKB-SubCell"/>
</dbReference>
<dbReference type="GO" id="GO:0005786">
    <property type="term" value="C:signal recognition particle, endoplasmic reticulum targeting"/>
    <property type="evidence" value="ECO:0007669"/>
    <property type="project" value="UniProtKB-KW"/>
</dbReference>
<feature type="coiled-coil region" evidence="9">
    <location>
        <begin position="114"/>
        <end position="141"/>
    </location>
</feature>
<name>S3DKX9_GLAL2</name>
<dbReference type="PANTHER" id="PTHR14094:SF9">
    <property type="entry name" value="SIGNAL RECOGNITION PARTICLE SUBUNIT SRP72"/>
    <property type="match status" value="1"/>
</dbReference>
<dbReference type="GO" id="GO:0008312">
    <property type="term" value="F:7S RNA binding"/>
    <property type="evidence" value="ECO:0007669"/>
    <property type="project" value="InterPro"/>
</dbReference>
<evidence type="ECO:0000256" key="6">
    <source>
        <dbReference type="ARBA" id="ARBA00022824"/>
    </source>
</evidence>
<reference evidence="12 13" key="1">
    <citation type="journal article" date="2013" name="BMC Genomics">
        <title>Genomics-driven discovery of the pneumocandin biosynthetic gene cluster in the fungus Glarea lozoyensis.</title>
        <authorList>
            <person name="Chen L."/>
            <person name="Yue Q."/>
            <person name="Zhang X."/>
            <person name="Xiang M."/>
            <person name="Wang C."/>
            <person name="Li S."/>
            <person name="Che Y."/>
            <person name="Ortiz-Lopez F.J."/>
            <person name="Bills G.F."/>
            <person name="Liu X."/>
            <person name="An Z."/>
        </authorList>
    </citation>
    <scope>NUCLEOTIDE SEQUENCE [LARGE SCALE GENOMIC DNA]</scope>
    <source>
        <strain evidence="13">ATCC 20868 / MF5171</strain>
    </source>
</reference>
<feature type="compositionally biased region" description="Basic and acidic residues" evidence="10">
    <location>
        <begin position="649"/>
        <end position="662"/>
    </location>
</feature>